<dbReference type="Proteomes" id="UP000198769">
    <property type="component" value="Unassembled WGS sequence"/>
</dbReference>
<organism evidence="1 2">
    <name type="scientific">Chryseobacterium oleae</name>
    <dbReference type="NCBI Taxonomy" id="491207"/>
    <lineage>
        <taxon>Bacteria</taxon>
        <taxon>Pseudomonadati</taxon>
        <taxon>Bacteroidota</taxon>
        <taxon>Flavobacteriia</taxon>
        <taxon>Flavobacteriales</taxon>
        <taxon>Weeksellaceae</taxon>
        <taxon>Chryseobacterium group</taxon>
        <taxon>Chryseobacterium</taxon>
    </lineage>
</organism>
<dbReference type="AlphaFoldDB" id="A0A1I5A6Q6"/>
<reference evidence="2" key="1">
    <citation type="submission" date="2016-10" db="EMBL/GenBank/DDBJ databases">
        <authorList>
            <person name="Varghese N."/>
            <person name="Submissions S."/>
        </authorList>
    </citation>
    <scope>NUCLEOTIDE SEQUENCE [LARGE SCALE GENOMIC DNA]</scope>
    <source>
        <strain evidence="2">DSM 25575</strain>
    </source>
</reference>
<dbReference type="EMBL" id="FOVD01000005">
    <property type="protein sequence ID" value="SFN58078.1"/>
    <property type="molecule type" value="Genomic_DNA"/>
</dbReference>
<evidence type="ECO:0000313" key="1">
    <source>
        <dbReference type="EMBL" id="SFN58078.1"/>
    </source>
</evidence>
<name>A0A1I5A6Q6_CHROL</name>
<gene>
    <name evidence="1" type="ORF">SAMN05421594_3372</name>
</gene>
<evidence type="ECO:0000313" key="2">
    <source>
        <dbReference type="Proteomes" id="UP000198769"/>
    </source>
</evidence>
<protein>
    <submittedName>
        <fullName evidence="1">Uncharacterized protein</fullName>
    </submittedName>
</protein>
<keyword evidence="2" id="KW-1185">Reference proteome</keyword>
<sequence length="268" mass="29037">MYYALLFSSGLSINAQVGISSNPADQQPHPNAILDVKSTFPAKAVMLPTVTQIGNATDPDADEAFKGAIIYNKGNGSIYEHDGTNWRSVYQYTAELQPQYLAHFSRPSDLNLSCSSGILPPYGCSADGIIPLTGTGPSDFIGSLIKLSIASNVITVNEAGTYRITYRSYAVFQGLNTDLIQLRLQKANSATPNSFTTIDYKEFTDTNDGLGYNPVFNGSIVLQANAGDKFRLQGHMESGLSPIITSSTTFQNRNTYGTGEFIFEKIIL</sequence>
<accession>A0A1I5A6Q6</accession>
<proteinExistence type="predicted"/>